<feature type="transmembrane region" description="Helical" evidence="7">
    <location>
        <begin position="364"/>
        <end position="390"/>
    </location>
</feature>
<dbReference type="SUPFAM" id="SSF103473">
    <property type="entry name" value="MFS general substrate transporter"/>
    <property type="match status" value="1"/>
</dbReference>
<evidence type="ECO:0000256" key="3">
    <source>
        <dbReference type="ARBA" id="ARBA00022475"/>
    </source>
</evidence>
<feature type="transmembrane region" description="Helical" evidence="7">
    <location>
        <begin position="21"/>
        <end position="39"/>
    </location>
</feature>
<dbReference type="PROSITE" id="PS50850">
    <property type="entry name" value="MFS"/>
    <property type="match status" value="1"/>
</dbReference>
<evidence type="ECO:0000259" key="8">
    <source>
        <dbReference type="PROSITE" id="PS50850"/>
    </source>
</evidence>
<keyword evidence="2" id="KW-0813">Transport</keyword>
<feature type="transmembrane region" description="Helical" evidence="7">
    <location>
        <begin position="112"/>
        <end position="136"/>
    </location>
</feature>
<dbReference type="EMBL" id="VTEQ01000010">
    <property type="protein sequence ID" value="TYS48268.1"/>
    <property type="molecule type" value="Genomic_DNA"/>
</dbReference>
<feature type="transmembrane region" description="Helical" evidence="7">
    <location>
        <begin position="173"/>
        <end position="194"/>
    </location>
</feature>
<dbReference type="Pfam" id="PF07690">
    <property type="entry name" value="MFS_1"/>
    <property type="match status" value="1"/>
</dbReference>
<dbReference type="Gene3D" id="1.20.1720.10">
    <property type="entry name" value="Multidrug resistance protein D"/>
    <property type="match status" value="1"/>
</dbReference>
<dbReference type="Proteomes" id="UP000322997">
    <property type="component" value="Unassembled WGS sequence"/>
</dbReference>
<evidence type="ECO:0000256" key="1">
    <source>
        <dbReference type="ARBA" id="ARBA00004651"/>
    </source>
</evidence>
<keyword evidence="4 7" id="KW-0812">Transmembrane</keyword>
<dbReference type="InterPro" id="IPR020846">
    <property type="entry name" value="MFS_dom"/>
</dbReference>
<dbReference type="Gene3D" id="1.20.1250.20">
    <property type="entry name" value="MFS general substrate transporter like domains"/>
    <property type="match status" value="1"/>
</dbReference>
<evidence type="ECO:0000256" key="4">
    <source>
        <dbReference type="ARBA" id="ARBA00022692"/>
    </source>
</evidence>
<sequence length="480" mass="52779">MSKIYTDPIDINGNSFKRTGFVLVLLIGTFLMIINQTLLVTALPKIMSEFEISAINAQWLITSFMLISGIMIPTSAFLMNSISNKSLYFIAIGSFALGTVICGLSNTFSMLLFGRIIQALGSGLIIPLMQTLMFLVYPAERRGEAMGLVGIVIAFSPAIAPTISGWIVDYYHWRYLFFIIFPLVMINIILASYYMKNIIKITKPKVDFLSIVMSSLGLGALLYGISIAGNIGWQNKTSWFFWALGIIIIGMFTRRQLKLKEPFLELRVFNNKTFTLSTIIVGIIFMTMIGFEILLPIYTQSIKGLSALQSGLILLPGAIVLGVISPVSGKIFDKYGAKNISIIGLVILSVASIPFLFLTKDTPIWWVVCFYSLRMLGMGFVMMPLATAGINELADNMISHGTAINNTVRQVFASLGSALMVGVMSASVTKYSIEYNESSLSPMLHGLNNAFMTGLILIVISVILCFFISSPSKSKNDKIS</sequence>
<feature type="transmembrane region" description="Helical" evidence="7">
    <location>
        <begin position="339"/>
        <end position="358"/>
    </location>
</feature>
<gene>
    <name evidence="9" type="ORF">FZC83_21595</name>
</gene>
<dbReference type="GO" id="GO:0022857">
    <property type="term" value="F:transmembrane transporter activity"/>
    <property type="evidence" value="ECO:0007669"/>
    <property type="project" value="InterPro"/>
</dbReference>
<feature type="transmembrane region" description="Helical" evidence="7">
    <location>
        <begin position="411"/>
        <end position="429"/>
    </location>
</feature>
<evidence type="ECO:0000256" key="7">
    <source>
        <dbReference type="SAM" id="Phobius"/>
    </source>
</evidence>
<feature type="transmembrane region" description="Helical" evidence="7">
    <location>
        <begin position="449"/>
        <end position="468"/>
    </location>
</feature>
<organism evidence="9 10">
    <name type="scientific">Rossellomorea marisflavi</name>
    <dbReference type="NCBI Taxonomy" id="189381"/>
    <lineage>
        <taxon>Bacteria</taxon>
        <taxon>Bacillati</taxon>
        <taxon>Bacillota</taxon>
        <taxon>Bacilli</taxon>
        <taxon>Bacillales</taxon>
        <taxon>Bacillaceae</taxon>
        <taxon>Rossellomorea</taxon>
    </lineage>
</organism>
<dbReference type="InterPro" id="IPR036259">
    <property type="entry name" value="MFS_trans_sf"/>
</dbReference>
<keyword evidence="6 7" id="KW-0472">Membrane</keyword>
<dbReference type="NCBIfam" id="TIGR00711">
    <property type="entry name" value="efflux_EmrB"/>
    <property type="match status" value="1"/>
</dbReference>
<evidence type="ECO:0000256" key="6">
    <source>
        <dbReference type="ARBA" id="ARBA00023136"/>
    </source>
</evidence>
<evidence type="ECO:0000313" key="10">
    <source>
        <dbReference type="Proteomes" id="UP000322997"/>
    </source>
</evidence>
<feature type="domain" description="Major facilitator superfamily (MFS) profile" evidence="8">
    <location>
        <begin position="21"/>
        <end position="473"/>
    </location>
</feature>
<dbReference type="AlphaFoldDB" id="A0A5D4RET3"/>
<reference evidence="9 10" key="1">
    <citation type="submission" date="2019-08" db="EMBL/GenBank/DDBJ databases">
        <title>Bacillus genomes from the desert of Cuatro Cienegas, Coahuila.</title>
        <authorList>
            <person name="Olmedo-Alvarez G."/>
        </authorList>
    </citation>
    <scope>NUCLEOTIDE SEQUENCE [LARGE SCALE GENOMIC DNA]</scope>
    <source>
        <strain evidence="9 10">CH108_3D</strain>
    </source>
</reference>
<name>A0A5D4RET3_9BACI</name>
<evidence type="ECO:0000256" key="2">
    <source>
        <dbReference type="ARBA" id="ARBA00022448"/>
    </source>
</evidence>
<comment type="caution">
    <text evidence="9">The sequence shown here is derived from an EMBL/GenBank/DDBJ whole genome shotgun (WGS) entry which is preliminary data.</text>
</comment>
<dbReference type="PRINTS" id="PR01036">
    <property type="entry name" value="TCRTETB"/>
</dbReference>
<dbReference type="GO" id="GO:0005886">
    <property type="term" value="C:plasma membrane"/>
    <property type="evidence" value="ECO:0007669"/>
    <property type="project" value="UniProtKB-SubCell"/>
</dbReference>
<protein>
    <submittedName>
        <fullName evidence="9">Multidrug efflux MFS transporter</fullName>
    </submittedName>
</protein>
<keyword evidence="5 7" id="KW-1133">Transmembrane helix</keyword>
<accession>A0A5D4RET3</accession>
<evidence type="ECO:0000256" key="5">
    <source>
        <dbReference type="ARBA" id="ARBA00022989"/>
    </source>
</evidence>
<evidence type="ECO:0000313" key="9">
    <source>
        <dbReference type="EMBL" id="TYS48268.1"/>
    </source>
</evidence>
<feature type="transmembrane region" description="Helical" evidence="7">
    <location>
        <begin position="59"/>
        <end position="79"/>
    </location>
</feature>
<feature type="transmembrane region" description="Helical" evidence="7">
    <location>
        <begin position="86"/>
        <end position="106"/>
    </location>
</feature>
<dbReference type="PANTHER" id="PTHR42718:SF24">
    <property type="entry name" value="MAJOR FACILITATOR SUPERFAMILY (MFS) PROFILE DOMAIN-CONTAINING PROTEIN"/>
    <property type="match status" value="1"/>
</dbReference>
<dbReference type="InterPro" id="IPR004638">
    <property type="entry name" value="EmrB-like"/>
</dbReference>
<feature type="transmembrane region" description="Helical" evidence="7">
    <location>
        <begin position="307"/>
        <end position="327"/>
    </location>
</feature>
<comment type="subcellular location">
    <subcellularLocation>
        <location evidence="1">Cell membrane</location>
        <topology evidence="1">Multi-pass membrane protein</topology>
    </subcellularLocation>
</comment>
<dbReference type="CDD" id="cd17503">
    <property type="entry name" value="MFS_LmrB_MDR_like"/>
    <property type="match status" value="1"/>
</dbReference>
<keyword evidence="3" id="KW-1003">Cell membrane</keyword>
<feature type="transmembrane region" description="Helical" evidence="7">
    <location>
        <begin position="206"/>
        <end position="225"/>
    </location>
</feature>
<feature type="transmembrane region" description="Helical" evidence="7">
    <location>
        <begin position="274"/>
        <end position="295"/>
    </location>
</feature>
<proteinExistence type="predicted"/>
<feature type="transmembrane region" description="Helical" evidence="7">
    <location>
        <begin position="148"/>
        <end position="167"/>
    </location>
</feature>
<dbReference type="PANTHER" id="PTHR42718">
    <property type="entry name" value="MAJOR FACILITATOR SUPERFAMILY MULTIDRUG TRANSPORTER MFSC"/>
    <property type="match status" value="1"/>
</dbReference>
<feature type="transmembrane region" description="Helical" evidence="7">
    <location>
        <begin position="237"/>
        <end position="253"/>
    </location>
</feature>
<dbReference type="InterPro" id="IPR011701">
    <property type="entry name" value="MFS"/>
</dbReference>
<dbReference type="RefSeq" id="WP_148986160.1">
    <property type="nucleotide sequence ID" value="NZ_JBNILK010000012.1"/>
</dbReference>